<evidence type="ECO:0000313" key="8">
    <source>
        <dbReference type="EMBL" id="BCE41672.1"/>
    </source>
</evidence>
<name>A0A809XZG6_9BRAD</name>
<gene>
    <name evidence="7" type="ORF">XF2B_66630</name>
    <name evidence="8" type="ORF">XF3B_67030</name>
    <name evidence="9" type="ORF">XF5B_67120</name>
    <name evidence="10" type="ORF">XF6B_66800</name>
    <name evidence="11" type="ORF">XF9B_38920</name>
</gene>
<dbReference type="GO" id="GO:0005975">
    <property type="term" value="P:carbohydrate metabolic process"/>
    <property type="evidence" value="ECO:0007669"/>
    <property type="project" value="InterPro"/>
</dbReference>
<comment type="similarity">
    <text evidence="2">Belongs to the polysaccharide deacetylase family.</text>
</comment>
<dbReference type="InterPro" id="IPR002509">
    <property type="entry name" value="NODB_dom"/>
</dbReference>
<evidence type="ECO:0000313" key="10">
    <source>
        <dbReference type="EMBL" id="BCE67881.1"/>
    </source>
</evidence>
<dbReference type="PANTHER" id="PTHR34216:SF7">
    <property type="entry name" value="POLY-BETA-1,6-N-ACETYL-D-GLUCOSAMINE N-DEACETYLASE"/>
    <property type="match status" value="1"/>
</dbReference>
<dbReference type="EMBL" id="AP023096">
    <property type="protein sequence ID" value="BCE67881.1"/>
    <property type="molecule type" value="Genomic_DNA"/>
</dbReference>
<dbReference type="EMBL" id="AP023092">
    <property type="protein sequence ID" value="BCE32894.1"/>
    <property type="molecule type" value="Genomic_DNA"/>
</dbReference>
<proteinExistence type="inferred from homology"/>
<evidence type="ECO:0000313" key="9">
    <source>
        <dbReference type="EMBL" id="BCE59200.1"/>
    </source>
</evidence>
<reference evidence="7" key="1">
    <citation type="submission" date="2020-05" db="EMBL/GenBank/DDBJ databases">
        <title>Complete genome sequence of Bradyrhizobium diazoefficiens XF2 isolated from soybean nodule.</title>
        <authorList>
            <person name="Noda R."/>
            <person name="Kakizaki K."/>
            <person name="Minamisawa K."/>
        </authorList>
    </citation>
    <scope>NUCLEOTIDE SEQUENCE</scope>
    <source>
        <strain evidence="7">XF2</strain>
    </source>
</reference>
<feature type="domain" description="NodB homology" evidence="6">
    <location>
        <begin position="165"/>
        <end position="423"/>
    </location>
</feature>
<reference evidence="8" key="2">
    <citation type="submission" date="2020-05" db="EMBL/GenBank/DDBJ databases">
        <title>Complete genome sequence of Bradyrhizobium diazoefficiens XF3 isolated from soybean nodule.</title>
        <authorList>
            <person name="Noda R."/>
            <person name="Kakizaki K."/>
            <person name="Minamisawa K."/>
        </authorList>
    </citation>
    <scope>NUCLEOTIDE SEQUENCE</scope>
    <source>
        <strain evidence="8">XF3</strain>
    </source>
</reference>
<evidence type="ECO:0000256" key="2">
    <source>
        <dbReference type="ARBA" id="ARBA00010973"/>
    </source>
</evidence>
<reference evidence="10" key="4">
    <citation type="submission" date="2020-05" db="EMBL/GenBank/DDBJ databases">
        <title>Complete genome sequence of Bradyrhizobium diazoefficiens XF6 isolated from soybean nodule.</title>
        <authorList>
            <person name="Noda R."/>
            <person name="Kakizaki K."/>
            <person name="Minamisawa K."/>
        </authorList>
    </citation>
    <scope>NUCLEOTIDE SEQUENCE</scope>
    <source>
        <strain evidence="10">XF6</strain>
    </source>
</reference>
<dbReference type="AlphaFoldDB" id="A0A809XZG6"/>
<keyword evidence="4" id="KW-0732">Signal</keyword>
<dbReference type="EMBL" id="AP023093">
    <property type="protein sequence ID" value="BCE41672.1"/>
    <property type="molecule type" value="Genomic_DNA"/>
</dbReference>
<reference evidence="9" key="3">
    <citation type="submission" date="2020-05" db="EMBL/GenBank/DDBJ databases">
        <title>Complete genome sequence of Bradyrhizobium diazoefficiens XF5 isolated from soybean nodule.</title>
        <authorList>
            <person name="Noda R."/>
            <person name="Kakizaki K."/>
            <person name="Minamisawa K."/>
        </authorList>
    </citation>
    <scope>NUCLEOTIDE SEQUENCE</scope>
    <source>
        <strain evidence="9">XF5</strain>
    </source>
</reference>
<dbReference type="EMBL" id="AP023098">
    <property type="protein sequence ID" value="BCE82471.1"/>
    <property type="molecule type" value="Genomic_DNA"/>
</dbReference>
<dbReference type="InterPro" id="IPR051398">
    <property type="entry name" value="Polysacch_Deacetylase"/>
</dbReference>
<evidence type="ECO:0000313" key="11">
    <source>
        <dbReference type="EMBL" id="BCE82471.1"/>
    </source>
</evidence>
<protein>
    <recommendedName>
        <fullName evidence="3">Chitooligosaccharide deacetylase</fullName>
    </recommendedName>
    <alternativeName>
        <fullName evidence="5">Nodulation protein B</fullName>
    </alternativeName>
</protein>
<evidence type="ECO:0000256" key="3">
    <source>
        <dbReference type="ARBA" id="ARBA00020071"/>
    </source>
</evidence>
<dbReference type="EMBL" id="AP023095">
    <property type="protein sequence ID" value="BCE59200.1"/>
    <property type="molecule type" value="Genomic_DNA"/>
</dbReference>
<dbReference type="SUPFAM" id="SSF88713">
    <property type="entry name" value="Glycoside hydrolase/deacetylase"/>
    <property type="match status" value="1"/>
</dbReference>
<reference evidence="11" key="5">
    <citation type="submission" date="2020-05" db="EMBL/GenBank/DDBJ databases">
        <title>Complete genome sequence of Bradyrhizobium diazoefficiens XF9 isolated from soybean nodule.</title>
        <authorList>
            <person name="Noda R."/>
            <person name="Kakizaki K."/>
            <person name="Minamisawa K."/>
        </authorList>
    </citation>
    <scope>NUCLEOTIDE SEQUENCE</scope>
    <source>
        <strain evidence="11">XF9</strain>
    </source>
</reference>
<dbReference type="InterPro" id="IPR011330">
    <property type="entry name" value="Glyco_hydro/deAcase_b/a-brl"/>
</dbReference>
<dbReference type="CDD" id="cd10968">
    <property type="entry name" value="CE4_Mlr8448_like_5s"/>
    <property type="match status" value="1"/>
</dbReference>
<dbReference type="GO" id="GO:0016810">
    <property type="term" value="F:hydrolase activity, acting on carbon-nitrogen (but not peptide) bonds"/>
    <property type="evidence" value="ECO:0007669"/>
    <property type="project" value="InterPro"/>
</dbReference>
<dbReference type="Gene3D" id="3.20.20.370">
    <property type="entry name" value="Glycoside hydrolase/deacetylase"/>
    <property type="match status" value="1"/>
</dbReference>
<evidence type="ECO:0000313" key="7">
    <source>
        <dbReference type="EMBL" id="BCE32894.1"/>
    </source>
</evidence>
<evidence type="ECO:0000256" key="5">
    <source>
        <dbReference type="ARBA" id="ARBA00032976"/>
    </source>
</evidence>
<accession>A0A809XZG6</accession>
<sequence length="423" mass="46825">MPTFSPTAGQGRWAGVCCGADDDNATGWTFIGERSQKSIAAQTNAVVVGDASTDLVPKKQSDVRSILQGEECLSEEGKVKEVLKDSVIQLAHLSGLMPTFRRIFAGRAAILMFHEIQQDCCSELMTGTSVALFEYSLDWLRQEGWEIVSFETCLERLTTDPGPRRYAVITFDDGYRDNLATALPILERNNVPFMMYVPTGAPTRTLQSWWLGLRELFRIGDAVTIDAMGVCFDCPEFHEKVSGLNKVIEWIHQDYHRVEMLASTFKKAGISLSALNEAYFLNERELQKLAQHPLASIGGHTVSHAALSALDVLSARAEMADNRCYLEQLLQLPVRHFAYPYGDSKACGPREAHLAKEIGFSTAVTTRSGQVSDSKSDRFALPRVGVGGPFDTRIRFEVRMSGIQAAAAHMLQMRSFTSSAVER</sequence>
<dbReference type="PANTHER" id="PTHR34216">
    <property type="match status" value="1"/>
</dbReference>
<dbReference type="Pfam" id="PF01522">
    <property type="entry name" value="Polysacc_deac_1"/>
    <property type="match status" value="1"/>
</dbReference>
<dbReference type="PROSITE" id="PS51677">
    <property type="entry name" value="NODB"/>
    <property type="match status" value="1"/>
</dbReference>
<evidence type="ECO:0000256" key="4">
    <source>
        <dbReference type="ARBA" id="ARBA00022729"/>
    </source>
</evidence>
<organism evidence="7">
    <name type="scientific">Bradyrhizobium diazoefficiens</name>
    <dbReference type="NCBI Taxonomy" id="1355477"/>
    <lineage>
        <taxon>Bacteria</taxon>
        <taxon>Pseudomonadati</taxon>
        <taxon>Pseudomonadota</taxon>
        <taxon>Alphaproteobacteria</taxon>
        <taxon>Hyphomicrobiales</taxon>
        <taxon>Nitrobacteraceae</taxon>
        <taxon>Bradyrhizobium</taxon>
    </lineage>
</organism>
<evidence type="ECO:0000256" key="1">
    <source>
        <dbReference type="ARBA" id="ARBA00003236"/>
    </source>
</evidence>
<comment type="function">
    <text evidence="1">Is involved in generating a small heat-stable compound (Nod), an acylated oligomer of N-acetylglucosamine, that stimulates mitosis in various plant protoplasts.</text>
</comment>
<evidence type="ECO:0000259" key="6">
    <source>
        <dbReference type="PROSITE" id="PS51677"/>
    </source>
</evidence>